<keyword evidence="5 15" id="KW-0963">Cytoplasm</keyword>
<dbReference type="NCBIfam" id="NF006999">
    <property type="entry name" value="PRK09462.1"/>
    <property type="match status" value="1"/>
</dbReference>
<evidence type="ECO:0000256" key="15">
    <source>
        <dbReference type="RuleBase" id="RU364037"/>
    </source>
</evidence>
<keyword evidence="10 15" id="KW-0805">Transcription regulation</keyword>
<protein>
    <recommendedName>
        <fullName evidence="4 15">Ferric uptake regulation protein</fullName>
    </recommendedName>
</protein>
<dbReference type="AlphaFoldDB" id="A0A3E1K5E7"/>
<dbReference type="OrthoDB" id="8659436at2"/>
<comment type="cofactor">
    <cofactor evidence="14">
        <name>Mn(2+)</name>
        <dbReference type="ChEBI" id="CHEBI:29035"/>
    </cofactor>
    <cofactor evidence="14">
        <name>Fe(2+)</name>
        <dbReference type="ChEBI" id="CHEBI:29033"/>
    </cofactor>
    <text evidence="14">Binds 1 Mn(2+) or Fe(2+) ion per subunit.</text>
</comment>
<dbReference type="EMBL" id="QUZK01000051">
    <property type="protein sequence ID" value="RFF29235.1"/>
    <property type="molecule type" value="Genomic_DNA"/>
</dbReference>
<evidence type="ECO:0000256" key="9">
    <source>
        <dbReference type="ARBA" id="ARBA00023004"/>
    </source>
</evidence>
<feature type="binding site" evidence="14">
    <location>
        <position position="113"/>
    </location>
    <ligand>
        <name>Fe cation</name>
        <dbReference type="ChEBI" id="CHEBI:24875"/>
    </ligand>
</feature>
<comment type="caution">
    <text evidence="16">The sequence shown here is derived from an EMBL/GenBank/DDBJ whole genome shotgun (WGS) entry which is preliminary data.</text>
</comment>
<evidence type="ECO:0000256" key="7">
    <source>
        <dbReference type="ARBA" id="ARBA00022723"/>
    </source>
</evidence>
<dbReference type="InterPro" id="IPR002481">
    <property type="entry name" value="FUR"/>
</dbReference>
<dbReference type="InterPro" id="IPR036388">
    <property type="entry name" value="WH-like_DNA-bd_sf"/>
</dbReference>
<keyword evidence="8 13" id="KW-0862">Zinc</keyword>
<gene>
    <name evidence="15" type="primary">fur</name>
    <name evidence="16" type="ORF">DZC52_14120</name>
</gene>
<dbReference type="PANTHER" id="PTHR33202">
    <property type="entry name" value="ZINC UPTAKE REGULATION PROTEIN"/>
    <property type="match status" value="1"/>
</dbReference>
<evidence type="ECO:0000256" key="4">
    <source>
        <dbReference type="ARBA" id="ARBA00020910"/>
    </source>
</evidence>
<feature type="binding site" evidence="14">
    <location>
        <position position="130"/>
    </location>
    <ligand>
        <name>Fe cation</name>
        <dbReference type="ChEBI" id="CHEBI:24875"/>
    </ligand>
</feature>
<dbReference type="RefSeq" id="WP_116651790.1">
    <property type="nucleotide sequence ID" value="NZ_QUZK01000051.1"/>
</dbReference>
<keyword evidence="6 15" id="KW-0678">Repressor</keyword>
<feature type="binding site" evidence="14">
    <location>
        <position position="94"/>
    </location>
    <ligand>
        <name>Fe cation</name>
        <dbReference type="ChEBI" id="CHEBI:24875"/>
    </ligand>
</feature>
<keyword evidence="9 14" id="KW-0408">Iron</keyword>
<dbReference type="Gene3D" id="3.30.1490.190">
    <property type="match status" value="1"/>
</dbReference>
<accession>A0A3E1K5E7</accession>
<dbReference type="FunFam" id="3.30.1490.190:FF:000001">
    <property type="entry name" value="Ferric uptake regulation protein"/>
    <property type="match status" value="1"/>
</dbReference>
<evidence type="ECO:0000256" key="8">
    <source>
        <dbReference type="ARBA" id="ARBA00022833"/>
    </source>
</evidence>
<evidence type="ECO:0000256" key="12">
    <source>
        <dbReference type="ARBA" id="ARBA00023163"/>
    </source>
</evidence>
<dbReference type="GO" id="GO:0045892">
    <property type="term" value="P:negative regulation of DNA-templated transcription"/>
    <property type="evidence" value="ECO:0007669"/>
    <property type="project" value="TreeGrafter"/>
</dbReference>
<dbReference type="GO" id="GO:1900705">
    <property type="term" value="P:negative regulation of siderophore biosynthetic process"/>
    <property type="evidence" value="ECO:0007669"/>
    <property type="project" value="TreeGrafter"/>
</dbReference>
<evidence type="ECO:0000256" key="3">
    <source>
        <dbReference type="ARBA" id="ARBA00011738"/>
    </source>
</evidence>
<dbReference type="SUPFAM" id="SSF46785">
    <property type="entry name" value="Winged helix' DNA-binding domain"/>
    <property type="match status" value="1"/>
</dbReference>
<proteinExistence type="inferred from homology"/>
<dbReference type="GO" id="GO:0003700">
    <property type="term" value="F:DNA-binding transcription factor activity"/>
    <property type="evidence" value="ECO:0007669"/>
    <property type="project" value="UniProtKB-UniRule"/>
</dbReference>
<evidence type="ECO:0000256" key="1">
    <source>
        <dbReference type="ARBA" id="ARBA00004496"/>
    </source>
</evidence>
<dbReference type="FunFam" id="1.10.10.10:FF:000007">
    <property type="entry name" value="Ferric uptake regulation protein"/>
    <property type="match status" value="1"/>
</dbReference>
<evidence type="ECO:0000256" key="2">
    <source>
        <dbReference type="ARBA" id="ARBA00007957"/>
    </source>
</evidence>
<organism evidence="16 17">
    <name type="scientific">Wenzhouxiangella sediminis</name>
    <dbReference type="NCBI Taxonomy" id="1792836"/>
    <lineage>
        <taxon>Bacteria</taxon>
        <taxon>Pseudomonadati</taxon>
        <taxon>Pseudomonadota</taxon>
        <taxon>Gammaproteobacteria</taxon>
        <taxon>Chromatiales</taxon>
        <taxon>Wenzhouxiangellaceae</taxon>
        <taxon>Wenzhouxiangella</taxon>
    </lineage>
</organism>
<evidence type="ECO:0000256" key="5">
    <source>
        <dbReference type="ARBA" id="ARBA00022490"/>
    </source>
</evidence>
<dbReference type="CDD" id="cd07153">
    <property type="entry name" value="Fur_like"/>
    <property type="match status" value="1"/>
</dbReference>
<evidence type="ECO:0000256" key="14">
    <source>
        <dbReference type="PIRSR" id="PIRSR602481-2"/>
    </source>
</evidence>
<feature type="binding site" evidence="13">
    <location>
        <position position="98"/>
    </location>
    <ligand>
        <name>Zn(2+)</name>
        <dbReference type="ChEBI" id="CHEBI:29105"/>
    </ligand>
</feature>
<evidence type="ECO:0000313" key="17">
    <source>
        <dbReference type="Proteomes" id="UP000260351"/>
    </source>
</evidence>
<feature type="binding site" evidence="14">
    <location>
        <position position="92"/>
    </location>
    <ligand>
        <name>Fe cation</name>
        <dbReference type="ChEBI" id="CHEBI:24875"/>
    </ligand>
</feature>
<comment type="cofactor">
    <cofactor evidence="13">
        <name>Zn(2+)</name>
        <dbReference type="ChEBI" id="CHEBI:29105"/>
    </cofactor>
    <text evidence="13">Binds 1 zinc ion per subunit.</text>
</comment>
<dbReference type="InterPro" id="IPR036390">
    <property type="entry name" value="WH_DNA-bd_sf"/>
</dbReference>
<evidence type="ECO:0000256" key="13">
    <source>
        <dbReference type="PIRSR" id="PIRSR602481-1"/>
    </source>
</evidence>
<dbReference type="Gene3D" id="1.10.10.10">
    <property type="entry name" value="Winged helix-like DNA-binding domain superfamily/Winged helix DNA-binding domain"/>
    <property type="match status" value="1"/>
</dbReference>
<sequence length="141" mass="16219">MSGQSSELKKAGLKVTHPRRQILRLLETTDQKHMTADDIYRALVDQGEEIGLATVYRVLAQFEAAHLVRKHLFDDGTGRSQQACYELDEGDHHDHMVCLETGEVLEFFDEAIEKRQEEIAAEHGYEIVDHSMVLYVRPRKQ</sequence>
<name>A0A3E1K5E7_9GAMM</name>
<dbReference type="GO" id="GO:0005829">
    <property type="term" value="C:cytosol"/>
    <property type="evidence" value="ECO:0007669"/>
    <property type="project" value="TreeGrafter"/>
</dbReference>
<keyword evidence="12 15" id="KW-0804">Transcription</keyword>
<evidence type="ECO:0000256" key="11">
    <source>
        <dbReference type="ARBA" id="ARBA00023125"/>
    </source>
</evidence>
<dbReference type="Proteomes" id="UP000260351">
    <property type="component" value="Unassembled WGS sequence"/>
</dbReference>
<dbReference type="Pfam" id="PF01475">
    <property type="entry name" value="FUR"/>
    <property type="match status" value="1"/>
</dbReference>
<keyword evidence="11 15" id="KW-0238">DNA-binding</keyword>
<comment type="subunit">
    <text evidence="3 15">Homodimer.</text>
</comment>
<reference evidence="16 17" key="1">
    <citation type="submission" date="2018-08" db="EMBL/GenBank/DDBJ databases">
        <title>Wenzhouxiangella salilacus sp. nov., a novel bacterium isolated from a saline lake in Xinjiang Province, China.</title>
        <authorList>
            <person name="Han S."/>
        </authorList>
    </citation>
    <scope>NUCLEOTIDE SEQUENCE [LARGE SCALE GENOMIC DNA]</scope>
    <source>
        <strain evidence="16 17">XDB06</strain>
    </source>
</reference>
<comment type="subcellular location">
    <subcellularLocation>
        <location evidence="1 15">Cytoplasm</location>
    </subcellularLocation>
</comment>
<evidence type="ECO:0000256" key="10">
    <source>
        <dbReference type="ARBA" id="ARBA00023015"/>
    </source>
</evidence>
<dbReference type="InterPro" id="IPR043135">
    <property type="entry name" value="Fur_C"/>
</dbReference>
<dbReference type="GO" id="GO:0000976">
    <property type="term" value="F:transcription cis-regulatory region binding"/>
    <property type="evidence" value="ECO:0007669"/>
    <property type="project" value="TreeGrafter"/>
</dbReference>
<dbReference type="PANTHER" id="PTHR33202:SF2">
    <property type="entry name" value="FERRIC UPTAKE REGULATION PROTEIN"/>
    <property type="match status" value="1"/>
</dbReference>
<keyword evidence="7 13" id="KW-0479">Metal-binding</keyword>
<comment type="similarity">
    <text evidence="2 15">Belongs to the Fur family.</text>
</comment>
<dbReference type="GO" id="GO:0008270">
    <property type="term" value="F:zinc ion binding"/>
    <property type="evidence" value="ECO:0007669"/>
    <property type="project" value="TreeGrafter"/>
</dbReference>
<evidence type="ECO:0000313" key="16">
    <source>
        <dbReference type="EMBL" id="RFF29235.1"/>
    </source>
</evidence>
<keyword evidence="17" id="KW-1185">Reference proteome</keyword>
<evidence type="ECO:0000256" key="6">
    <source>
        <dbReference type="ARBA" id="ARBA00022491"/>
    </source>
</evidence>